<dbReference type="Proteomes" id="UP000254573">
    <property type="component" value="Unassembled WGS sequence"/>
</dbReference>
<reference evidence="1 2" key="1">
    <citation type="submission" date="2018-06" db="EMBL/GenBank/DDBJ databases">
        <authorList>
            <consortium name="Pathogen Informatics"/>
            <person name="Doyle S."/>
        </authorList>
    </citation>
    <scope>NUCLEOTIDE SEQUENCE [LARGE SCALE GENOMIC DNA]</scope>
    <source>
        <strain evidence="1 2">NCTC13160</strain>
    </source>
</reference>
<name>A0A378YUL8_9BURK</name>
<dbReference type="RefSeq" id="WP_038619960.1">
    <property type="nucleotide sequence ID" value="NZ_CP009553.3"/>
</dbReference>
<dbReference type="InterPro" id="IPR024400">
    <property type="entry name" value="DUF2635"/>
</dbReference>
<accession>A0A378YUL8</accession>
<sequence length="64" mass="7013">MNQRTVFVVPVEGRIVPDPERGDDIPAGGRAVPRTTYWLRAINAGDLEAREQPKVAGKQKGEAQ</sequence>
<protein>
    <submittedName>
        <fullName evidence="1">Protein of uncharacterized function (DUF2635)</fullName>
    </submittedName>
</protein>
<gene>
    <name evidence="1" type="ORF">NCTC13160_03756</name>
</gene>
<evidence type="ECO:0000313" key="2">
    <source>
        <dbReference type="Proteomes" id="UP000254573"/>
    </source>
</evidence>
<dbReference type="EMBL" id="UGSG01000001">
    <property type="protein sequence ID" value="SUA80463.1"/>
    <property type="molecule type" value="Genomic_DNA"/>
</dbReference>
<dbReference type="KEGG" id="ppnm:LV28_19020"/>
<organism evidence="1 2">
    <name type="scientific">Pandoraea pnomenusa</name>
    <dbReference type="NCBI Taxonomy" id="93220"/>
    <lineage>
        <taxon>Bacteria</taxon>
        <taxon>Pseudomonadati</taxon>
        <taxon>Pseudomonadota</taxon>
        <taxon>Betaproteobacteria</taxon>
        <taxon>Burkholderiales</taxon>
        <taxon>Burkholderiaceae</taxon>
        <taxon>Pandoraea</taxon>
    </lineage>
</organism>
<evidence type="ECO:0000313" key="1">
    <source>
        <dbReference type="EMBL" id="SUA80463.1"/>
    </source>
</evidence>
<dbReference type="AlphaFoldDB" id="A0A378YUL8"/>
<dbReference type="Pfam" id="PF10948">
    <property type="entry name" value="DUF2635"/>
    <property type="match status" value="1"/>
</dbReference>
<dbReference type="OrthoDB" id="8689507at2"/>
<proteinExistence type="predicted"/>